<keyword evidence="1" id="KW-0677">Repeat</keyword>
<feature type="repeat" description="NHL" evidence="2">
    <location>
        <begin position="75"/>
        <end position="109"/>
    </location>
</feature>
<dbReference type="AlphaFoldDB" id="A0A913ZKX1"/>
<evidence type="ECO:0000256" key="2">
    <source>
        <dbReference type="PROSITE-ProRule" id="PRU00504"/>
    </source>
</evidence>
<evidence type="ECO:0000313" key="4">
    <source>
        <dbReference type="Proteomes" id="UP000887568"/>
    </source>
</evidence>
<dbReference type="OrthoDB" id="10020332at2759"/>
<dbReference type="EnsemblMetazoa" id="XM_038196520.1">
    <property type="protein sequence ID" value="XP_038052448.1"/>
    <property type="gene ID" value="LOC119725159"/>
</dbReference>
<dbReference type="PANTHER" id="PTHR24104:SF25">
    <property type="entry name" value="PROTEIN LIN-41"/>
    <property type="match status" value="1"/>
</dbReference>
<dbReference type="GO" id="GO:0061630">
    <property type="term" value="F:ubiquitin protein ligase activity"/>
    <property type="evidence" value="ECO:0007669"/>
    <property type="project" value="TreeGrafter"/>
</dbReference>
<dbReference type="InterPro" id="IPR011042">
    <property type="entry name" value="6-blade_b-propeller_TolB-like"/>
</dbReference>
<name>A0A913ZKX1_PATMI</name>
<keyword evidence="4" id="KW-1185">Reference proteome</keyword>
<organism evidence="3 4">
    <name type="scientific">Patiria miniata</name>
    <name type="common">Bat star</name>
    <name type="synonym">Asterina miniata</name>
    <dbReference type="NCBI Taxonomy" id="46514"/>
    <lineage>
        <taxon>Eukaryota</taxon>
        <taxon>Metazoa</taxon>
        <taxon>Echinodermata</taxon>
        <taxon>Eleutherozoa</taxon>
        <taxon>Asterozoa</taxon>
        <taxon>Asteroidea</taxon>
        <taxon>Valvatacea</taxon>
        <taxon>Valvatida</taxon>
        <taxon>Asterinidae</taxon>
        <taxon>Patiria</taxon>
    </lineage>
</organism>
<dbReference type="GO" id="GO:0043161">
    <property type="term" value="P:proteasome-mediated ubiquitin-dependent protein catabolic process"/>
    <property type="evidence" value="ECO:0007669"/>
    <property type="project" value="TreeGrafter"/>
</dbReference>
<dbReference type="RefSeq" id="XP_038052448.1">
    <property type="nucleotide sequence ID" value="XM_038196520.1"/>
</dbReference>
<dbReference type="InterPro" id="IPR001258">
    <property type="entry name" value="NHL_repeat"/>
</dbReference>
<feature type="repeat" description="NHL" evidence="2">
    <location>
        <begin position="22"/>
        <end position="65"/>
    </location>
</feature>
<accession>A0A913ZKX1</accession>
<dbReference type="OMA" id="CGRKVIT"/>
<dbReference type="InterPro" id="IPR050952">
    <property type="entry name" value="TRIM-NHL_E3_ligases"/>
</dbReference>
<dbReference type="Gene3D" id="2.120.10.30">
    <property type="entry name" value="TolB, C-terminal domain"/>
    <property type="match status" value="2"/>
</dbReference>
<sequence length="285" mass="31416">MAEATAQTDLGEILLKEKWQLKEKFGKKGTGDGEFQFAAGVACFSNGDVVVTDGTEKRLSLFSSKGQYKTSVPQGPDRHQLENPRRVAVTRDDQLFVTDRKKVKVFDNELQFVREFTPSVDDAEELSKSNLRGIAVDKQRVAVADCGRKVITVHSLDGLLIASTSNNMVYCDLAMSNKERLIFTNYDEKKLLCVDFKGNEVFNVMPLLNGKPAKPTGVLCDDDGSIYVALHTGNWGNTEVHHYDSNGAFIATVAQGLYNPLGMAFTPAGDVVVADLHSVKIFERM</sequence>
<proteinExistence type="predicted"/>
<dbReference type="PANTHER" id="PTHR24104">
    <property type="entry name" value="E3 UBIQUITIN-PROTEIN LIGASE NHLRC1-RELATED"/>
    <property type="match status" value="1"/>
</dbReference>
<dbReference type="PROSITE" id="PS51125">
    <property type="entry name" value="NHL"/>
    <property type="match status" value="2"/>
</dbReference>
<dbReference type="Proteomes" id="UP000887568">
    <property type="component" value="Unplaced"/>
</dbReference>
<protein>
    <submittedName>
        <fullName evidence="3">Uncharacterized protein</fullName>
    </submittedName>
</protein>
<evidence type="ECO:0000313" key="3">
    <source>
        <dbReference type="EnsemblMetazoa" id="XP_038052448.1"/>
    </source>
</evidence>
<dbReference type="SUPFAM" id="SSF101898">
    <property type="entry name" value="NHL repeat"/>
    <property type="match status" value="1"/>
</dbReference>
<evidence type="ECO:0000256" key="1">
    <source>
        <dbReference type="ARBA" id="ARBA00022737"/>
    </source>
</evidence>
<dbReference type="GO" id="GO:0000209">
    <property type="term" value="P:protein polyubiquitination"/>
    <property type="evidence" value="ECO:0007669"/>
    <property type="project" value="TreeGrafter"/>
</dbReference>
<dbReference type="CDD" id="cd05819">
    <property type="entry name" value="NHL"/>
    <property type="match status" value="1"/>
</dbReference>
<reference evidence="3" key="1">
    <citation type="submission" date="2022-11" db="UniProtKB">
        <authorList>
            <consortium name="EnsemblMetazoa"/>
        </authorList>
    </citation>
    <scope>IDENTIFICATION</scope>
</reference>
<dbReference type="GeneID" id="119725159"/>
<dbReference type="GO" id="GO:0008270">
    <property type="term" value="F:zinc ion binding"/>
    <property type="evidence" value="ECO:0007669"/>
    <property type="project" value="UniProtKB-KW"/>
</dbReference>